<keyword evidence="10" id="KW-0206">Cytoskeleton</keyword>
<evidence type="ECO:0000256" key="13">
    <source>
        <dbReference type="ARBA" id="ARBA00029651"/>
    </source>
</evidence>
<evidence type="ECO:0000259" key="14">
    <source>
        <dbReference type="Pfam" id="PF16740"/>
    </source>
</evidence>
<dbReference type="Pfam" id="PF16740">
    <property type="entry name" value="SKA2"/>
    <property type="match status" value="1"/>
</dbReference>
<dbReference type="InterPro" id="IPR026762">
    <property type="entry name" value="Ska2"/>
</dbReference>
<comment type="subcellular location">
    <subcellularLocation>
        <location evidence="2">Chromosome</location>
        <location evidence="2">Centromere</location>
        <location evidence="2">Kinetochore</location>
    </subcellularLocation>
    <subcellularLocation>
        <location evidence="1">Cytoplasm</location>
        <location evidence="1">Cytoskeleton</location>
        <location evidence="1">Spindle</location>
    </subcellularLocation>
</comment>
<keyword evidence="9" id="KW-0995">Kinetochore</keyword>
<evidence type="ECO:0000256" key="8">
    <source>
        <dbReference type="ARBA" id="ARBA00022776"/>
    </source>
</evidence>
<proteinExistence type="inferred from homology"/>
<reference evidence="15" key="1">
    <citation type="submission" date="2023-05" db="EMBL/GenBank/DDBJ databases">
        <title>High-quality long-read genome of Scophthalmus maximus.</title>
        <authorList>
            <person name="Lien S."/>
            <person name="Martinez P."/>
        </authorList>
    </citation>
    <scope>NUCLEOTIDE SEQUENCE [LARGE SCALE GENOMIC DNA]</scope>
</reference>
<dbReference type="Gene3D" id="6.10.250.1380">
    <property type="match status" value="1"/>
</dbReference>
<evidence type="ECO:0000313" key="16">
    <source>
        <dbReference type="Proteomes" id="UP000694558"/>
    </source>
</evidence>
<dbReference type="GO" id="GO:0008017">
    <property type="term" value="F:microtubule binding"/>
    <property type="evidence" value="ECO:0007669"/>
    <property type="project" value="InterPro"/>
</dbReference>
<dbReference type="GO" id="GO:0000940">
    <property type="term" value="C:outer kinetochore"/>
    <property type="evidence" value="ECO:0007669"/>
    <property type="project" value="InterPro"/>
</dbReference>
<dbReference type="InterPro" id="IPR042091">
    <property type="entry name" value="Ska2_N"/>
</dbReference>
<evidence type="ECO:0000256" key="11">
    <source>
        <dbReference type="ARBA" id="ARBA00023306"/>
    </source>
</evidence>
<dbReference type="Ensembl" id="ENSSMAT00000005121.2">
    <property type="protein sequence ID" value="ENSSMAP00000005047.2"/>
    <property type="gene ID" value="ENSSMAG00000003099.2"/>
</dbReference>
<keyword evidence="7" id="KW-0493">Microtubule</keyword>
<dbReference type="GO" id="GO:0007059">
    <property type="term" value="P:chromosome segregation"/>
    <property type="evidence" value="ECO:0007669"/>
    <property type="project" value="InterPro"/>
</dbReference>
<evidence type="ECO:0000256" key="3">
    <source>
        <dbReference type="ARBA" id="ARBA00010684"/>
    </source>
</evidence>
<keyword evidence="6" id="KW-0132">Cell division</keyword>
<sequence length="242" mass="27483">MSLQFMKSEADLEYIGKRLKLDFINSTAENGCPTENPAVMLENLRALKAKHTMLCSQLKEITAAQKESMESIRNNLGSVMKLIQHVQQTTDMEPLTGLEQESAELLSSAISKNSTEVRHSSHKLILLLFNSSKGFKYEELSEAMLEAVSFSIHSNIKPAELNTFYQQLHGFLSVQKMKHLKMKVSDAKLRILQHLSVVELDRKGHVLLVIAKWRLLTGWWLSQGVLDLVESPPVPHDLEYER</sequence>
<accession>A0A8D2ZNI2</accession>
<keyword evidence="4" id="KW-0158">Chromosome</keyword>
<evidence type="ECO:0000256" key="6">
    <source>
        <dbReference type="ARBA" id="ARBA00022618"/>
    </source>
</evidence>
<evidence type="ECO:0000256" key="9">
    <source>
        <dbReference type="ARBA" id="ARBA00022838"/>
    </source>
</evidence>
<comment type="similarity">
    <text evidence="3">Belongs to the SKA2 family.</text>
</comment>
<dbReference type="GO" id="GO:0051301">
    <property type="term" value="P:cell division"/>
    <property type="evidence" value="ECO:0007669"/>
    <property type="project" value="UniProtKB-KW"/>
</dbReference>
<organism evidence="15 16">
    <name type="scientific">Scophthalmus maximus</name>
    <name type="common">Turbot</name>
    <name type="synonym">Psetta maxima</name>
    <dbReference type="NCBI Taxonomy" id="52904"/>
    <lineage>
        <taxon>Eukaryota</taxon>
        <taxon>Metazoa</taxon>
        <taxon>Chordata</taxon>
        <taxon>Craniata</taxon>
        <taxon>Vertebrata</taxon>
        <taxon>Euteleostomi</taxon>
        <taxon>Actinopterygii</taxon>
        <taxon>Neopterygii</taxon>
        <taxon>Teleostei</taxon>
        <taxon>Neoteleostei</taxon>
        <taxon>Acanthomorphata</taxon>
        <taxon>Carangaria</taxon>
        <taxon>Pleuronectiformes</taxon>
        <taxon>Pleuronectoidei</taxon>
        <taxon>Scophthalmidae</taxon>
        <taxon>Scophthalmus</taxon>
    </lineage>
</organism>
<name>A0A8D2ZNI2_SCOMX</name>
<dbReference type="PANTHER" id="PTHR32017">
    <property type="entry name" value="SPINDLE AND KINETOCHORE-ASSOCIATED PROTEIN 2"/>
    <property type="match status" value="1"/>
</dbReference>
<protein>
    <recommendedName>
        <fullName evidence="13">Protein FAM33A</fullName>
    </recommendedName>
</protein>
<evidence type="ECO:0000256" key="10">
    <source>
        <dbReference type="ARBA" id="ARBA00023212"/>
    </source>
</evidence>
<keyword evidence="5" id="KW-0963">Cytoplasm</keyword>
<evidence type="ECO:0000256" key="7">
    <source>
        <dbReference type="ARBA" id="ARBA00022701"/>
    </source>
</evidence>
<evidence type="ECO:0000313" key="15">
    <source>
        <dbReference type="Ensembl" id="ENSSMAP00000005047.2"/>
    </source>
</evidence>
<evidence type="ECO:0000256" key="2">
    <source>
        <dbReference type="ARBA" id="ARBA00004629"/>
    </source>
</evidence>
<evidence type="ECO:0000256" key="5">
    <source>
        <dbReference type="ARBA" id="ARBA00022490"/>
    </source>
</evidence>
<dbReference type="GO" id="GO:0005876">
    <property type="term" value="C:spindle microtubule"/>
    <property type="evidence" value="ECO:0007669"/>
    <property type="project" value="InterPro"/>
</dbReference>
<dbReference type="GeneTree" id="ENSGT00390000009588"/>
<reference evidence="15" key="2">
    <citation type="submission" date="2025-08" db="UniProtKB">
        <authorList>
            <consortium name="Ensembl"/>
        </authorList>
    </citation>
    <scope>IDENTIFICATION</scope>
</reference>
<evidence type="ECO:0000256" key="12">
    <source>
        <dbReference type="ARBA" id="ARBA00023328"/>
    </source>
</evidence>
<evidence type="ECO:0000256" key="1">
    <source>
        <dbReference type="ARBA" id="ARBA00004186"/>
    </source>
</evidence>
<dbReference type="PANTHER" id="PTHR32017:SF3">
    <property type="entry name" value="SPINDLE AND KINETOCHORE-ASSOCIATED PROTEIN 2"/>
    <property type="match status" value="1"/>
</dbReference>
<feature type="domain" description="Ska2 N-terminal" evidence="14">
    <location>
        <begin position="4"/>
        <end position="106"/>
    </location>
</feature>
<evidence type="ECO:0000256" key="4">
    <source>
        <dbReference type="ARBA" id="ARBA00022454"/>
    </source>
</evidence>
<keyword evidence="8" id="KW-0498">Mitosis</keyword>
<dbReference type="Proteomes" id="UP000694558">
    <property type="component" value="Chromosome 4"/>
</dbReference>
<dbReference type="GO" id="GO:0000278">
    <property type="term" value="P:mitotic cell cycle"/>
    <property type="evidence" value="ECO:0007669"/>
    <property type="project" value="TreeGrafter"/>
</dbReference>
<dbReference type="AlphaFoldDB" id="A0A8D2ZNI2"/>
<keyword evidence="12" id="KW-0137">Centromere</keyword>
<keyword evidence="11" id="KW-0131">Cell cycle</keyword>